<dbReference type="AlphaFoldDB" id="A0AAD5U2A4"/>
<evidence type="ECO:0000313" key="1">
    <source>
        <dbReference type="EMBL" id="KAJ3221936.1"/>
    </source>
</evidence>
<protein>
    <submittedName>
        <fullName evidence="1">Uncharacterized protein</fullName>
    </submittedName>
</protein>
<comment type="caution">
    <text evidence="1">The sequence shown here is derived from an EMBL/GenBank/DDBJ whole genome shotgun (WGS) entry which is preliminary data.</text>
</comment>
<accession>A0AAD5U2A4</accession>
<feature type="non-terminal residue" evidence="1">
    <location>
        <position position="1"/>
    </location>
</feature>
<sequence>SLILEKDTRTINLPVKDENCPVGKFLNTLKRYELKVIQETEDELNRIGNFDVLFPSNSSSDYSSIKSTMTKNDLNLMNWLLIKESDLKLNLKKLISFSNILNNLKFGVKESSDVLSNFHYKKSINTEHTGLSSVSKLRIEENYIGKRNLMFNESFSSSSNTLVNSEIDTNAFPATSETNLSIESKKKNIKKEMSLYNGEVLKNMVYTRSDTLKSLDSKSDLTEKKNSLMEIEKRYLKPKNAIFAGLDDSLQNKVFKFDSSGYSESSLIKGFRFSKAARGSRINSLRDGNAKKESRLISKNI</sequence>
<keyword evidence="2" id="KW-1185">Reference proteome</keyword>
<dbReference type="EMBL" id="JADGJW010000200">
    <property type="protein sequence ID" value="KAJ3221936.1"/>
    <property type="molecule type" value="Genomic_DNA"/>
</dbReference>
<name>A0AAD5U2A4_9FUNG</name>
<evidence type="ECO:0000313" key="2">
    <source>
        <dbReference type="Proteomes" id="UP001211065"/>
    </source>
</evidence>
<organism evidence="1 2">
    <name type="scientific">Clydaea vesicula</name>
    <dbReference type="NCBI Taxonomy" id="447962"/>
    <lineage>
        <taxon>Eukaryota</taxon>
        <taxon>Fungi</taxon>
        <taxon>Fungi incertae sedis</taxon>
        <taxon>Chytridiomycota</taxon>
        <taxon>Chytridiomycota incertae sedis</taxon>
        <taxon>Chytridiomycetes</taxon>
        <taxon>Lobulomycetales</taxon>
        <taxon>Lobulomycetaceae</taxon>
        <taxon>Clydaea</taxon>
    </lineage>
</organism>
<reference evidence="1" key="1">
    <citation type="submission" date="2020-05" db="EMBL/GenBank/DDBJ databases">
        <title>Phylogenomic resolution of chytrid fungi.</title>
        <authorList>
            <person name="Stajich J.E."/>
            <person name="Amses K."/>
            <person name="Simmons R."/>
            <person name="Seto K."/>
            <person name="Myers J."/>
            <person name="Bonds A."/>
            <person name="Quandt C.A."/>
            <person name="Barry K."/>
            <person name="Liu P."/>
            <person name="Grigoriev I."/>
            <person name="Longcore J.E."/>
            <person name="James T.Y."/>
        </authorList>
    </citation>
    <scope>NUCLEOTIDE SEQUENCE</scope>
    <source>
        <strain evidence="1">JEL0476</strain>
    </source>
</reference>
<proteinExistence type="predicted"/>
<gene>
    <name evidence="1" type="ORF">HK099_002940</name>
</gene>
<dbReference type="Proteomes" id="UP001211065">
    <property type="component" value="Unassembled WGS sequence"/>
</dbReference>